<dbReference type="InterPro" id="IPR029058">
    <property type="entry name" value="AB_hydrolase_fold"/>
</dbReference>
<keyword evidence="4" id="KW-1185">Reference proteome</keyword>
<keyword evidence="1" id="KW-0472">Membrane</keyword>
<dbReference type="GO" id="GO:0016787">
    <property type="term" value="F:hydrolase activity"/>
    <property type="evidence" value="ECO:0007669"/>
    <property type="project" value="UniProtKB-KW"/>
</dbReference>
<dbReference type="PANTHER" id="PTHR37946:SF1">
    <property type="entry name" value="SLL1969 PROTEIN"/>
    <property type="match status" value="1"/>
</dbReference>
<comment type="caution">
    <text evidence="3">The sequence shown here is derived from an EMBL/GenBank/DDBJ whole genome shotgun (WGS) entry which is preliminary data.</text>
</comment>
<protein>
    <submittedName>
        <fullName evidence="3">Alpha/beta fold hydrolase</fullName>
    </submittedName>
</protein>
<dbReference type="InterPro" id="IPR000073">
    <property type="entry name" value="AB_hydrolase_1"/>
</dbReference>
<evidence type="ECO:0000259" key="2">
    <source>
        <dbReference type="Pfam" id="PF12697"/>
    </source>
</evidence>
<evidence type="ECO:0000313" key="4">
    <source>
        <dbReference type="Proteomes" id="UP000521868"/>
    </source>
</evidence>
<keyword evidence="1" id="KW-0812">Transmembrane</keyword>
<accession>A0A7X6I834</accession>
<dbReference type="PANTHER" id="PTHR37946">
    <property type="entry name" value="SLL1969 PROTEIN"/>
    <property type="match status" value="1"/>
</dbReference>
<dbReference type="AlphaFoldDB" id="A0A7X6I834"/>
<gene>
    <name evidence="3" type="ORF">RAMLITH_20225</name>
</gene>
<name>A0A7X6I834_9BURK</name>
<reference evidence="3 4" key="1">
    <citation type="journal article" date="2020" name="Nature">
        <title>Bacterial chemolithoautotrophy via manganese oxidation.</title>
        <authorList>
            <person name="Yu H."/>
            <person name="Leadbetter J.R."/>
        </authorList>
    </citation>
    <scope>NUCLEOTIDE SEQUENCE [LARGE SCALE GENOMIC DNA]</scope>
    <source>
        <strain evidence="3 4">RBP-1</strain>
    </source>
</reference>
<feature type="domain" description="AB hydrolase-1" evidence="2">
    <location>
        <begin position="105"/>
        <end position="236"/>
    </location>
</feature>
<dbReference type="EMBL" id="VTOX01000009">
    <property type="protein sequence ID" value="NKE68156.1"/>
    <property type="molecule type" value="Genomic_DNA"/>
</dbReference>
<dbReference type="SUPFAM" id="SSF53474">
    <property type="entry name" value="alpha/beta-Hydrolases"/>
    <property type="match status" value="1"/>
</dbReference>
<feature type="transmembrane region" description="Helical" evidence="1">
    <location>
        <begin position="62"/>
        <end position="81"/>
    </location>
</feature>
<keyword evidence="1" id="KW-1133">Transmembrane helix</keyword>
<organism evidence="3 4">
    <name type="scientific">Ramlibacter lithotrophicus</name>
    <dbReference type="NCBI Taxonomy" id="2606681"/>
    <lineage>
        <taxon>Bacteria</taxon>
        <taxon>Pseudomonadati</taxon>
        <taxon>Pseudomonadota</taxon>
        <taxon>Betaproteobacteria</taxon>
        <taxon>Burkholderiales</taxon>
        <taxon>Comamonadaceae</taxon>
        <taxon>Ramlibacter</taxon>
    </lineage>
</organism>
<dbReference type="Proteomes" id="UP000521868">
    <property type="component" value="Unassembled WGS sequence"/>
</dbReference>
<proteinExistence type="predicted"/>
<evidence type="ECO:0000313" key="3">
    <source>
        <dbReference type="EMBL" id="NKE68156.1"/>
    </source>
</evidence>
<evidence type="ECO:0000256" key="1">
    <source>
        <dbReference type="SAM" id="Phobius"/>
    </source>
</evidence>
<dbReference type="Gene3D" id="3.40.50.1820">
    <property type="entry name" value="alpha/beta hydrolase"/>
    <property type="match status" value="1"/>
</dbReference>
<dbReference type="Pfam" id="PF12697">
    <property type="entry name" value="Abhydrolase_6"/>
    <property type="match status" value="1"/>
</dbReference>
<feature type="transmembrane region" description="Helical" evidence="1">
    <location>
        <begin position="31"/>
        <end position="50"/>
    </location>
</feature>
<keyword evidence="3" id="KW-0378">Hydrolase</keyword>
<sequence>MVLFLAGAALGWFAWHWPAAPLLAIGGPAVIWVGLALVLGAEFLALGVVGRADPAPRPTARQLIRAWLASTWLNALVFGWWQPFRWNAIPDQLPASLRRPPRRGMVLVHGFVCNRGFWTPWLRLLRQRGVPFIAVNLEPAFGSIDDYPTIIEDAVQRITRATGTAPLLVCHSMGGVAVRAWLRTAGAAPRVHHVVTIGSPHRGTWIGRFSRVANGRQLSLGNAWIEELGRAMPAGAGAPFTCWYSNCDNMVFPVSGATLPGADNRLVPGVGHLALAYRTEVIARALALLEE</sequence>